<dbReference type="GO" id="GO:0046961">
    <property type="term" value="F:proton-transporting ATPase activity, rotational mechanism"/>
    <property type="evidence" value="ECO:0007669"/>
    <property type="project" value="InterPro"/>
</dbReference>
<dbReference type="AlphaFoldDB" id="A0A506PQD1"/>
<evidence type="ECO:0000313" key="10">
    <source>
        <dbReference type="EMBL" id="TPV35395.1"/>
    </source>
</evidence>
<dbReference type="GO" id="GO:0007035">
    <property type="term" value="P:vacuolar acidification"/>
    <property type="evidence" value="ECO:0007669"/>
    <property type="project" value="TreeGrafter"/>
</dbReference>
<feature type="transmembrane region" description="Helical" evidence="9">
    <location>
        <begin position="548"/>
        <end position="575"/>
    </location>
</feature>
<feature type="transmembrane region" description="Helical" evidence="9">
    <location>
        <begin position="439"/>
        <end position="457"/>
    </location>
</feature>
<keyword evidence="5 9" id="KW-1133">Transmembrane helix</keyword>
<dbReference type="GO" id="GO:0051117">
    <property type="term" value="F:ATPase binding"/>
    <property type="evidence" value="ECO:0007669"/>
    <property type="project" value="TreeGrafter"/>
</dbReference>
<dbReference type="GO" id="GO:0033179">
    <property type="term" value="C:proton-transporting V-type ATPase, V0 domain"/>
    <property type="evidence" value="ECO:0007669"/>
    <property type="project" value="InterPro"/>
</dbReference>
<dbReference type="Pfam" id="PF01496">
    <property type="entry name" value="V_ATPase_I"/>
    <property type="match status" value="1"/>
</dbReference>
<evidence type="ECO:0000313" key="11">
    <source>
        <dbReference type="Proteomes" id="UP000317332"/>
    </source>
</evidence>
<evidence type="ECO:0000256" key="1">
    <source>
        <dbReference type="ARBA" id="ARBA00004141"/>
    </source>
</evidence>
<evidence type="ECO:0000256" key="2">
    <source>
        <dbReference type="ARBA" id="ARBA00009904"/>
    </source>
</evidence>
<keyword evidence="4 9" id="KW-0812">Transmembrane</keyword>
<accession>A0A506PQD1</accession>
<dbReference type="PANTHER" id="PTHR11629:SF63">
    <property type="entry name" value="V-TYPE PROTON ATPASE SUBUNIT A"/>
    <property type="match status" value="1"/>
</dbReference>
<keyword evidence="8" id="KW-0175">Coiled coil</keyword>
<feature type="transmembrane region" description="Helical" evidence="9">
    <location>
        <begin position="469"/>
        <end position="487"/>
    </location>
</feature>
<keyword evidence="7 9" id="KW-0472">Membrane</keyword>
<organism evidence="10 11">
    <name type="scientific">Paucihalobacter ruber</name>
    <dbReference type="NCBI Taxonomy" id="2567861"/>
    <lineage>
        <taxon>Bacteria</taxon>
        <taxon>Pseudomonadati</taxon>
        <taxon>Bacteroidota</taxon>
        <taxon>Flavobacteriia</taxon>
        <taxon>Flavobacteriales</taxon>
        <taxon>Flavobacteriaceae</taxon>
        <taxon>Paucihalobacter</taxon>
    </lineage>
</organism>
<keyword evidence="6" id="KW-0406">Ion transport</keyword>
<feature type="transmembrane region" description="Helical" evidence="9">
    <location>
        <begin position="519"/>
        <end position="536"/>
    </location>
</feature>
<dbReference type="GO" id="GO:0016471">
    <property type="term" value="C:vacuolar proton-transporting V-type ATPase complex"/>
    <property type="evidence" value="ECO:0007669"/>
    <property type="project" value="TreeGrafter"/>
</dbReference>
<dbReference type="PANTHER" id="PTHR11629">
    <property type="entry name" value="VACUOLAR PROTON ATPASES"/>
    <property type="match status" value="1"/>
</dbReference>
<reference evidence="10 11" key="1">
    <citation type="submission" date="2019-06" db="EMBL/GenBank/DDBJ databases">
        <title>Flavobacteriaceae Paucihalobacterium erythroidium CWB-1, complete genome.</title>
        <authorList>
            <person name="Wu S."/>
        </authorList>
    </citation>
    <scope>NUCLEOTIDE SEQUENCE [LARGE SCALE GENOMIC DNA]</scope>
    <source>
        <strain evidence="10 11">CWB-1</strain>
    </source>
</reference>
<evidence type="ECO:0000256" key="5">
    <source>
        <dbReference type="ARBA" id="ARBA00022989"/>
    </source>
</evidence>
<comment type="similarity">
    <text evidence="2">Belongs to the V-ATPase 116 kDa subunit family.</text>
</comment>
<keyword evidence="11" id="KW-1185">Reference proteome</keyword>
<evidence type="ECO:0000256" key="9">
    <source>
        <dbReference type="SAM" id="Phobius"/>
    </source>
</evidence>
<feature type="transmembrane region" description="Helical" evidence="9">
    <location>
        <begin position="403"/>
        <end position="427"/>
    </location>
</feature>
<dbReference type="OrthoDB" id="9803814at2"/>
<sequence>MKASFKKLTLLVFHRQRQQITEMLQDIGVLHIEFNKDFHSDDLEVLEQEKNKLIKTIEIIEAHEGKSAAKTDSDTIQVNCAITNVLNLKHRMEATILERESLLRDKLQRIPWDDFDLSKIERLRAHGIKVKLCVANKKEYEAYDFGDLIHRVVQISSNQVYFVVIGKSEKPIPFESVKVPKRTLSELIEAEEQLLNENETIQQELASYAACLPNLKARLNSIENQLTFAMAQGSYHEHQKGSILSLTGWFPSETEPDLIQYLKTEQLSYAIEAPKPENDVPVKLKNDRYSKLFEPITNIFELPNYYEWDPTPLIAVFYPIMFAYCLGDAGYGLVFFVAALVGWFGFLKHARRMALLGMVLGLMTTVMGLVKSGSIFGIPTNSEQWELFQMLGKYVLIPDDRDFMFNAFNVALMIGVVQIFLGIFVSIYNKLRYDHYTKAISQIGKLLIVTGLIWIFLADMQEIAALQHFGMLRNILLIGGILLVLFFHDMSQSLPARAASGLLPLFFIFTGVLGDVLSYVRLFALGVASSVLGLVVNQIGMQIMENSWWGLIIGVVFLLFGHTLNFCIAVLGSFVHPLRLTFVEFYNNAQFKGGGKAYQPFKKQPVEP</sequence>
<feature type="transmembrane region" description="Helical" evidence="9">
    <location>
        <begin position="494"/>
        <end position="513"/>
    </location>
</feature>
<evidence type="ECO:0000256" key="3">
    <source>
        <dbReference type="ARBA" id="ARBA00022448"/>
    </source>
</evidence>
<gene>
    <name evidence="10" type="ORF">FJ651_00290</name>
</gene>
<comment type="caution">
    <text evidence="10">The sequence shown here is derived from an EMBL/GenBank/DDBJ whole genome shotgun (WGS) entry which is preliminary data.</text>
</comment>
<name>A0A506PQD1_9FLAO</name>
<feature type="transmembrane region" description="Helical" evidence="9">
    <location>
        <begin position="329"/>
        <end position="347"/>
    </location>
</feature>
<dbReference type="Proteomes" id="UP000317332">
    <property type="component" value="Unassembled WGS sequence"/>
</dbReference>
<evidence type="ECO:0000256" key="6">
    <source>
        <dbReference type="ARBA" id="ARBA00023065"/>
    </source>
</evidence>
<feature type="transmembrane region" description="Helical" evidence="9">
    <location>
        <begin position="354"/>
        <end position="378"/>
    </location>
</feature>
<proteinExistence type="inferred from homology"/>
<evidence type="ECO:0000256" key="8">
    <source>
        <dbReference type="SAM" id="Coils"/>
    </source>
</evidence>
<feature type="coiled-coil region" evidence="8">
    <location>
        <begin position="184"/>
        <end position="232"/>
    </location>
</feature>
<dbReference type="InterPro" id="IPR002490">
    <property type="entry name" value="V-ATPase_116kDa_su"/>
</dbReference>
<feature type="coiled-coil region" evidence="8">
    <location>
        <begin position="36"/>
        <end position="63"/>
    </location>
</feature>
<dbReference type="RefSeq" id="WP_140988404.1">
    <property type="nucleotide sequence ID" value="NZ_VHIQ01000001.1"/>
</dbReference>
<evidence type="ECO:0000256" key="7">
    <source>
        <dbReference type="ARBA" id="ARBA00023136"/>
    </source>
</evidence>
<protein>
    <submittedName>
        <fullName evidence="10">V-type ATP synthase subunit I</fullName>
    </submittedName>
</protein>
<keyword evidence="3" id="KW-0813">Transport</keyword>
<comment type="subcellular location">
    <subcellularLocation>
        <location evidence="1">Membrane</location>
        <topology evidence="1">Multi-pass membrane protein</topology>
    </subcellularLocation>
</comment>
<dbReference type="EMBL" id="VHIQ01000001">
    <property type="protein sequence ID" value="TPV35395.1"/>
    <property type="molecule type" value="Genomic_DNA"/>
</dbReference>
<evidence type="ECO:0000256" key="4">
    <source>
        <dbReference type="ARBA" id="ARBA00022692"/>
    </source>
</evidence>